<dbReference type="Proteomes" id="UP001139150">
    <property type="component" value="Unassembled WGS sequence"/>
</dbReference>
<dbReference type="AlphaFoldDB" id="A0A9X2CRJ5"/>
<comment type="caution">
    <text evidence="2">The sequence shown here is derived from an EMBL/GenBank/DDBJ whole genome shotgun (WGS) entry which is preliminary data.</text>
</comment>
<reference evidence="2" key="1">
    <citation type="submission" date="2022-02" db="EMBL/GenBank/DDBJ databases">
        <title>Halalkalibacter sp. nov. isolated from Lonar Lake, India.</title>
        <authorList>
            <person name="Joshi A."/>
            <person name="Thite S."/>
            <person name="Lodha T."/>
        </authorList>
    </citation>
    <scope>NUCLEOTIDE SEQUENCE</scope>
    <source>
        <strain evidence="2">MEB205</strain>
    </source>
</reference>
<proteinExistence type="predicted"/>
<name>A0A9X2CRJ5_9BACI</name>
<accession>A0A9X2CRJ5</accession>
<keyword evidence="1" id="KW-0812">Transmembrane</keyword>
<dbReference type="RefSeq" id="WP_250095205.1">
    <property type="nucleotide sequence ID" value="NZ_JAKRYL010000003.1"/>
</dbReference>
<evidence type="ECO:0000313" key="2">
    <source>
        <dbReference type="EMBL" id="MCL7746279.1"/>
    </source>
</evidence>
<sequence length="79" mass="8681">MFKKSKPSTSSYIVSSIVGGAIGAAGVMFLNSERGQQFRKEMSNQMNQPLSETLVEMGKEWADFGDVVDARTKTSENDE</sequence>
<keyword evidence="1" id="KW-0472">Membrane</keyword>
<keyword evidence="1" id="KW-1133">Transmembrane helix</keyword>
<organism evidence="2 3">
    <name type="scientific">Halalkalibacter alkaliphilus</name>
    <dbReference type="NCBI Taxonomy" id="2917993"/>
    <lineage>
        <taxon>Bacteria</taxon>
        <taxon>Bacillati</taxon>
        <taxon>Bacillota</taxon>
        <taxon>Bacilli</taxon>
        <taxon>Bacillales</taxon>
        <taxon>Bacillaceae</taxon>
        <taxon>Halalkalibacter</taxon>
    </lineage>
</organism>
<feature type="transmembrane region" description="Helical" evidence="1">
    <location>
        <begin position="12"/>
        <end position="30"/>
    </location>
</feature>
<gene>
    <name evidence="2" type="ORF">MF646_04015</name>
</gene>
<evidence type="ECO:0000256" key="1">
    <source>
        <dbReference type="SAM" id="Phobius"/>
    </source>
</evidence>
<evidence type="ECO:0000313" key="3">
    <source>
        <dbReference type="Proteomes" id="UP001139150"/>
    </source>
</evidence>
<protein>
    <submittedName>
        <fullName evidence="2">YtxH domain-containing protein</fullName>
    </submittedName>
</protein>
<dbReference type="EMBL" id="JAKRYL010000003">
    <property type="protein sequence ID" value="MCL7746279.1"/>
    <property type="molecule type" value="Genomic_DNA"/>
</dbReference>
<keyword evidence="3" id="KW-1185">Reference proteome</keyword>